<evidence type="ECO:0000313" key="4">
    <source>
        <dbReference type="EMBL" id="MCB6182695.1"/>
    </source>
</evidence>
<dbReference type="Pfam" id="PF00571">
    <property type="entry name" value="CBS"/>
    <property type="match status" value="2"/>
</dbReference>
<keyword evidence="5" id="KW-1185">Reference proteome</keyword>
<feature type="domain" description="CBS" evidence="3">
    <location>
        <begin position="94"/>
        <end position="154"/>
    </location>
</feature>
<gene>
    <name evidence="4" type="ORF">LIN78_03895</name>
</gene>
<dbReference type="InterPro" id="IPR046342">
    <property type="entry name" value="CBS_dom_sf"/>
</dbReference>
<dbReference type="Gene3D" id="3.60.40.10">
    <property type="entry name" value="PPM-type phosphatase domain"/>
    <property type="match status" value="1"/>
</dbReference>
<dbReference type="Pfam" id="PF07228">
    <property type="entry name" value="SpoIIE"/>
    <property type="match status" value="1"/>
</dbReference>
<dbReference type="InterPro" id="IPR001932">
    <property type="entry name" value="PPM-type_phosphatase-like_dom"/>
</dbReference>
<evidence type="ECO:0000256" key="2">
    <source>
        <dbReference type="PROSITE-ProRule" id="PRU00703"/>
    </source>
</evidence>
<comment type="caution">
    <text evidence="4">The sequence shown here is derived from an EMBL/GenBank/DDBJ whole genome shotgun (WGS) entry which is preliminary data.</text>
</comment>
<dbReference type="PANTHER" id="PTHR43156">
    <property type="entry name" value="STAGE II SPORULATION PROTEIN E-RELATED"/>
    <property type="match status" value="1"/>
</dbReference>
<dbReference type="InterPro" id="IPR052016">
    <property type="entry name" value="Bact_Sigma-Reg"/>
</dbReference>
<organism evidence="4 5">
    <name type="scientific">Leeia speluncae</name>
    <dbReference type="NCBI Taxonomy" id="2884804"/>
    <lineage>
        <taxon>Bacteria</taxon>
        <taxon>Pseudomonadati</taxon>
        <taxon>Pseudomonadota</taxon>
        <taxon>Betaproteobacteria</taxon>
        <taxon>Neisseriales</taxon>
        <taxon>Leeiaceae</taxon>
        <taxon>Leeia</taxon>
    </lineage>
</organism>
<dbReference type="PANTHER" id="PTHR43156:SF9">
    <property type="entry name" value="HAMP DOMAIN-CONTAINING PROTEIN"/>
    <property type="match status" value="1"/>
</dbReference>
<dbReference type="SUPFAM" id="SSF54631">
    <property type="entry name" value="CBS-domain pair"/>
    <property type="match status" value="1"/>
</dbReference>
<evidence type="ECO:0000256" key="1">
    <source>
        <dbReference type="ARBA" id="ARBA00022801"/>
    </source>
</evidence>
<dbReference type="PROSITE" id="PS51371">
    <property type="entry name" value="CBS"/>
    <property type="match status" value="1"/>
</dbReference>
<name>A0ABS8D3F1_9NEIS</name>
<dbReference type="CDD" id="cd04598">
    <property type="entry name" value="CBS_pair_GGDEF_EAL"/>
    <property type="match status" value="1"/>
</dbReference>
<dbReference type="InterPro" id="IPR000644">
    <property type="entry name" value="CBS_dom"/>
</dbReference>
<dbReference type="Gene3D" id="3.10.580.10">
    <property type="entry name" value="CBS-domain"/>
    <property type="match status" value="1"/>
</dbReference>
<sequence length="422" mass="47415">MLNMQAVKESTAGLSEIESEYIARSLMRDSPTVTPQHTCFEVLDVLARHPEVIGLPVLENGFAIGLINRGIFNDEMAKPFRRDLYGRKSCIAFMDKQPLVVPETMSIQDVSFKVIESGGKTLNDGFIIVNPENQYLGIGTGEDLVKVVSFLQAEKNRLVMESINYASVIQKSFMRSSRDDLASMLKDYFMHWEPRDKVGGDYFFCKKFNDGFFMALMDCTGHGVPGAFMTLIMAAFMDHLLQDNNRTDPAGALGLINRKVKTALGQISEDNVVPIHPEQHERSDDGMDAAFIWVDQANNKMVFAGAKTPLFCLPSGEADFVVVDGDKKGVGYTDTPLDYAWTNKTVALSKGDMIYLTTDGIIDQIGGLKKIAFGKKRLMQLLLKHRVKSMEDQCEAVLRNYYEYQGNQRRRDDVSFFGFRHN</sequence>
<keyword evidence="2" id="KW-0129">CBS domain</keyword>
<protein>
    <submittedName>
        <fullName evidence="4">SpoIIE family protein phosphatase</fullName>
    </submittedName>
</protein>
<dbReference type="RefSeq" id="WP_227178693.1">
    <property type="nucleotide sequence ID" value="NZ_JAJBZT010000002.1"/>
</dbReference>
<keyword evidence="1" id="KW-0378">Hydrolase</keyword>
<proteinExistence type="predicted"/>
<reference evidence="4" key="1">
    <citation type="submission" date="2021-10" db="EMBL/GenBank/DDBJ databases">
        <title>The complete genome sequence of Leeia sp. TBRC 13508.</title>
        <authorList>
            <person name="Charoenyingcharoen P."/>
            <person name="Yukphan P."/>
        </authorList>
    </citation>
    <scope>NUCLEOTIDE SEQUENCE</scope>
    <source>
        <strain evidence="4">TBRC 13508</strain>
    </source>
</reference>
<dbReference type="InterPro" id="IPR036457">
    <property type="entry name" value="PPM-type-like_dom_sf"/>
</dbReference>
<evidence type="ECO:0000259" key="3">
    <source>
        <dbReference type="PROSITE" id="PS51371"/>
    </source>
</evidence>
<evidence type="ECO:0000313" key="5">
    <source>
        <dbReference type="Proteomes" id="UP001165395"/>
    </source>
</evidence>
<dbReference type="EMBL" id="JAJBZT010000002">
    <property type="protein sequence ID" value="MCB6182695.1"/>
    <property type="molecule type" value="Genomic_DNA"/>
</dbReference>
<dbReference type="Proteomes" id="UP001165395">
    <property type="component" value="Unassembled WGS sequence"/>
</dbReference>
<accession>A0ABS8D3F1</accession>